<protein>
    <submittedName>
        <fullName evidence="7">Branched-chain amino acid ABC transporter, permease protein</fullName>
    </submittedName>
</protein>
<keyword evidence="2" id="KW-1003">Cell membrane</keyword>
<evidence type="ECO:0000256" key="3">
    <source>
        <dbReference type="ARBA" id="ARBA00022692"/>
    </source>
</evidence>
<feature type="transmembrane region" description="Helical" evidence="6">
    <location>
        <begin position="28"/>
        <end position="49"/>
    </location>
</feature>
<evidence type="ECO:0000313" key="8">
    <source>
        <dbReference type="Proteomes" id="UP000005561"/>
    </source>
</evidence>
<dbReference type="Pfam" id="PF02653">
    <property type="entry name" value="BPD_transp_2"/>
    <property type="match status" value="1"/>
</dbReference>
<evidence type="ECO:0000313" key="7">
    <source>
        <dbReference type="EMBL" id="EET60838.1"/>
    </source>
</evidence>
<evidence type="ECO:0000256" key="4">
    <source>
        <dbReference type="ARBA" id="ARBA00022989"/>
    </source>
</evidence>
<dbReference type="EMBL" id="ACCL02000009">
    <property type="protein sequence ID" value="EET60838.1"/>
    <property type="molecule type" value="Genomic_DNA"/>
</dbReference>
<dbReference type="GO" id="GO:0022857">
    <property type="term" value="F:transmembrane transporter activity"/>
    <property type="evidence" value="ECO:0007669"/>
    <property type="project" value="InterPro"/>
</dbReference>
<feature type="transmembrane region" description="Helical" evidence="6">
    <location>
        <begin position="106"/>
        <end position="128"/>
    </location>
</feature>
<keyword evidence="5 6" id="KW-0472">Membrane</keyword>
<evidence type="ECO:0000256" key="2">
    <source>
        <dbReference type="ARBA" id="ARBA00022475"/>
    </source>
</evidence>
<dbReference type="AlphaFoldDB" id="C6LF99"/>
<feature type="transmembrane region" description="Helical" evidence="6">
    <location>
        <begin position="303"/>
        <end position="323"/>
    </location>
</feature>
<evidence type="ECO:0000256" key="5">
    <source>
        <dbReference type="ARBA" id="ARBA00023136"/>
    </source>
</evidence>
<dbReference type="eggNOG" id="COG1172">
    <property type="taxonomic scope" value="Bacteria"/>
</dbReference>
<reference evidence="7" key="1">
    <citation type="submission" date="2009-07" db="EMBL/GenBank/DDBJ databases">
        <authorList>
            <person name="Weinstock G."/>
            <person name="Sodergren E."/>
            <person name="Clifton S."/>
            <person name="Fulton L."/>
            <person name="Fulton B."/>
            <person name="Courtney L."/>
            <person name="Fronick C."/>
            <person name="Harrison M."/>
            <person name="Strong C."/>
            <person name="Farmer C."/>
            <person name="Delahaunty K."/>
            <person name="Markovic C."/>
            <person name="Hall O."/>
            <person name="Minx P."/>
            <person name="Tomlinson C."/>
            <person name="Mitreva M."/>
            <person name="Nelson J."/>
            <person name="Hou S."/>
            <person name="Wollam A."/>
            <person name="Pepin K.H."/>
            <person name="Johnson M."/>
            <person name="Bhonagiri V."/>
            <person name="Nash W.E."/>
            <person name="Warren W."/>
            <person name="Chinwalla A."/>
            <person name="Mardis E.R."/>
            <person name="Wilson R.K."/>
        </authorList>
    </citation>
    <scope>NUCLEOTIDE SEQUENCE [LARGE SCALE GENOMIC DNA]</scope>
    <source>
        <strain evidence="7">DSM 14469</strain>
    </source>
</reference>
<accession>C6LF99</accession>
<gene>
    <name evidence="7" type="ORF">BRYFOR_07301</name>
</gene>
<sequence length="346" mass="36709">MRPVFSARQGKEINNEKNKQLSAFLQRFSIFIVLIVMFLVCSLLSPYFLKTNNLMNIARQLCVGILIAYGEMILIVSGFLDLSVGSVLALAGVLSVACYKATGSMALAILVALLVGMACNLFNGIFVAQFEVPAFIATLGMQQIARGIALYFTGGANILQIGKYVNIGQGMIGFMPVPVIIVIVITIAVWYMFNHTSYGRSLYAIGGNRKAAEASGINGKLVIYKSYLINGMLAGLAGVIFMARNNSGLPNGAVGYEMTGLTAAIVGGTSFSGGVGTVMGTVAGAFIIGILENIMNLLGVNSYIQNIIEGAIIVIAVAFDIMSKSRKTSKMIMAVDDTKKENSSAK</sequence>
<feature type="transmembrane region" description="Helical" evidence="6">
    <location>
        <begin position="134"/>
        <end position="159"/>
    </location>
</feature>
<dbReference type="Proteomes" id="UP000005561">
    <property type="component" value="Unassembled WGS sequence"/>
</dbReference>
<keyword evidence="8" id="KW-1185">Reference proteome</keyword>
<dbReference type="OrthoDB" id="9813906at2"/>
<comment type="subcellular location">
    <subcellularLocation>
        <location evidence="1">Cell membrane</location>
        <topology evidence="1">Multi-pass membrane protein</topology>
    </subcellularLocation>
</comment>
<evidence type="ECO:0000256" key="6">
    <source>
        <dbReference type="SAM" id="Phobius"/>
    </source>
</evidence>
<evidence type="ECO:0000256" key="1">
    <source>
        <dbReference type="ARBA" id="ARBA00004651"/>
    </source>
</evidence>
<dbReference type="InterPro" id="IPR001851">
    <property type="entry name" value="ABC_transp_permease"/>
</dbReference>
<dbReference type="PANTHER" id="PTHR32196">
    <property type="entry name" value="ABC TRANSPORTER PERMEASE PROTEIN YPHD-RELATED-RELATED"/>
    <property type="match status" value="1"/>
</dbReference>
<feature type="transmembrane region" description="Helical" evidence="6">
    <location>
        <begin position="264"/>
        <end position="291"/>
    </location>
</feature>
<dbReference type="GO" id="GO:0005886">
    <property type="term" value="C:plasma membrane"/>
    <property type="evidence" value="ECO:0007669"/>
    <property type="project" value="UniProtKB-SubCell"/>
</dbReference>
<proteinExistence type="predicted"/>
<name>C6LF99_9FIRM</name>
<organism evidence="7 8">
    <name type="scientific">Marvinbryantia formatexigens DSM 14469</name>
    <dbReference type="NCBI Taxonomy" id="478749"/>
    <lineage>
        <taxon>Bacteria</taxon>
        <taxon>Bacillati</taxon>
        <taxon>Bacillota</taxon>
        <taxon>Clostridia</taxon>
        <taxon>Lachnospirales</taxon>
        <taxon>Lachnospiraceae</taxon>
        <taxon>Marvinbryantia</taxon>
    </lineage>
</organism>
<dbReference type="STRING" id="168384.SAMN05660368_04035"/>
<feature type="transmembrane region" description="Helical" evidence="6">
    <location>
        <begin position="171"/>
        <end position="193"/>
    </location>
</feature>
<feature type="transmembrane region" description="Helical" evidence="6">
    <location>
        <begin position="56"/>
        <end position="76"/>
    </location>
</feature>
<comment type="caution">
    <text evidence="7">The sequence shown here is derived from an EMBL/GenBank/DDBJ whole genome shotgun (WGS) entry which is preliminary data.</text>
</comment>
<keyword evidence="4 6" id="KW-1133">Transmembrane helix</keyword>
<feature type="transmembrane region" description="Helical" evidence="6">
    <location>
        <begin position="222"/>
        <end position="243"/>
    </location>
</feature>
<keyword evidence="3 6" id="KW-0812">Transmembrane</keyword>
<dbReference type="CDD" id="cd06579">
    <property type="entry name" value="TM_PBP1_transp_AraH_like"/>
    <property type="match status" value="1"/>
</dbReference>